<evidence type="ECO:0000259" key="1">
    <source>
        <dbReference type="Pfam" id="PF10213"/>
    </source>
</evidence>
<gene>
    <name evidence="2" type="ORF">DNG_02409</name>
</gene>
<organism evidence="2 3">
    <name type="scientific">Cephalotrichum gorgonifer</name>
    <dbReference type="NCBI Taxonomy" id="2041049"/>
    <lineage>
        <taxon>Eukaryota</taxon>
        <taxon>Fungi</taxon>
        <taxon>Dikarya</taxon>
        <taxon>Ascomycota</taxon>
        <taxon>Pezizomycotina</taxon>
        <taxon>Sordariomycetes</taxon>
        <taxon>Hypocreomycetidae</taxon>
        <taxon>Microascales</taxon>
        <taxon>Microascaceae</taxon>
        <taxon>Cephalotrichum</taxon>
    </lineage>
</organism>
<feature type="domain" description="Small ribosomal subunit protein mS35 mitochondrial conserved" evidence="1">
    <location>
        <begin position="187"/>
        <end position="306"/>
    </location>
</feature>
<dbReference type="AlphaFoldDB" id="A0AAE8MSD1"/>
<keyword evidence="3" id="KW-1185">Reference proteome</keyword>
<dbReference type="InterPro" id="IPR019349">
    <property type="entry name" value="Ribosomal_mS35_mit"/>
</dbReference>
<proteinExistence type="predicted"/>
<dbReference type="GO" id="GO:0005763">
    <property type="term" value="C:mitochondrial small ribosomal subunit"/>
    <property type="evidence" value="ECO:0007669"/>
    <property type="project" value="TreeGrafter"/>
</dbReference>
<name>A0AAE8MSD1_9PEZI</name>
<dbReference type="InterPro" id="IPR039848">
    <property type="entry name" value="Ribosomal_mS35_mt"/>
</dbReference>
<dbReference type="PANTHER" id="PTHR13490:SF0">
    <property type="entry name" value="SMALL RIBOSOMAL SUBUNIT PROTEIN MS35"/>
    <property type="match status" value="1"/>
</dbReference>
<dbReference type="GO" id="GO:0032543">
    <property type="term" value="P:mitochondrial translation"/>
    <property type="evidence" value="ECO:0007669"/>
    <property type="project" value="InterPro"/>
</dbReference>
<comment type="caution">
    <text evidence="2">The sequence shown here is derived from an EMBL/GenBank/DDBJ whole genome shotgun (WGS) entry which is preliminary data.</text>
</comment>
<reference evidence="2" key="1">
    <citation type="submission" date="2018-03" db="EMBL/GenBank/DDBJ databases">
        <authorList>
            <person name="Guldener U."/>
        </authorList>
    </citation>
    <scope>NUCLEOTIDE SEQUENCE</scope>
</reference>
<protein>
    <recommendedName>
        <fullName evidence="1">Small ribosomal subunit protein mS35 mitochondrial conserved domain-containing protein</fullName>
    </recommendedName>
</protein>
<accession>A0AAE8MSD1</accession>
<evidence type="ECO:0000313" key="2">
    <source>
        <dbReference type="EMBL" id="SPN99557.1"/>
    </source>
</evidence>
<dbReference type="PANTHER" id="PTHR13490">
    <property type="entry name" value="MITOCHONDRIAL 28S RIBOSOMAL PROTEIN S28"/>
    <property type="match status" value="1"/>
</dbReference>
<dbReference type="EMBL" id="ONZQ02000003">
    <property type="protein sequence ID" value="SPN99557.1"/>
    <property type="molecule type" value="Genomic_DNA"/>
</dbReference>
<sequence>MAAATTALRACIRTIARPRASPSLLHTTRPLLPHRTLTTTALRWRPADKSSKDSGAEYLAADDAAAARDEAFLSSVLSDIPPEERTPELAKELGALEAELEEQDRLMHKSLDEQEVTLFKEPKPLKDSFWFDEEDENTMTHDIEGEDFDEDDMPSMAHGKLDELREYRHYARVVAWEMPLLAKLAKPFEPPKENEPLRFRYTTYLGESHPAQRKVVVTFCPGDLGLTAEQELKLKKLAGPRYNPEKDVIKMSCESHDHQAQNKRHLADQVDKLLEAAKDPTDMFADIPLDLRHHPVTPKLKFPAEWRLTDARRKELDEIRARAAAKDLTASEEGKLLDGSVVLNRLLAEQPAVRERAVKEKVLERVGGKRR</sequence>
<dbReference type="Pfam" id="PF10213">
    <property type="entry name" value="MRP-S28"/>
    <property type="match status" value="1"/>
</dbReference>
<evidence type="ECO:0000313" key="3">
    <source>
        <dbReference type="Proteomes" id="UP001187682"/>
    </source>
</evidence>
<dbReference type="Proteomes" id="UP001187682">
    <property type="component" value="Unassembled WGS sequence"/>
</dbReference>
<dbReference type="GO" id="GO:0003735">
    <property type="term" value="F:structural constituent of ribosome"/>
    <property type="evidence" value="ECO:0007669"/>
    <property type="project" value="InterPro"/>
</dbReference>